<proteinExistence type="predicted"/>
<organism evidence="1 2">
    <name type="scientific">Methylocella tundrae</name>
    <dbReference type="NCBI Taxonomy" id="227605"/>
    <lineage>
        <taxon>Bacteria</taxon>
        <taxon>Pseudomonadati</taxon>
        <taxon>Pseudomonadota</taxon>
        <taxon>Alphaproteobacteria</taxon>
        <taxon>Hyphomicrobiales</taxon>
        <taxon>Beijerinckiaceae</taxon>
        <taxon>Methylocella</taxon>
    </lineage>
</organism>
<keyword evidence="2" id="KW-1185">Reference proteome</keyword>
<protein>
    <submittedName>
        <fullName evidence="1">Uncharacterized protein</fullName>
    </submittedName>
</protein>
<gene>
    <name evidence="1" type="ORF">MPC4_230061</name>
</gene>
<sequence>MDLSLLDMVNAIDCRRQAVAELPARMGCEEVELPTYARFRPQSAYTVLTLRGIGDNVSRSDPEGPLLSL</sequence>
<name>A0A8B6M6P0_METTU</name>
<evidence type="ECO:0000313" key="2">
    <source>
        <dbReference type="Proteomes" id="UP000485880"/>
    </source>
</evidence>
<dbReference type="Proteomes" id="UP000485880">
    <property type="component" value="Unassembled WGS sequence"/>
</dbReference>
<dbReference type="AlphaFoldDB" id="A0A8B6M6P0"/>
<evidence type="ECO:0000313" key="1">
    <source>
        <dbReference type="EMBL" id="VTZ50406.1"/>
    </source>
</evidence>
<reference evidence="1 2" key="1">
    <citation type="submission" date="2019-05" db="EMBL/GenBank/DDBJ databases">
        <authorList>
            <person name="Farhan Ul Haque M."/>
        </authorList>
    </citation>
    <scope>NUCLEOTIDE SEQUENCE [LARGE SCALE GENOMIC DNA]</scope>
    <source>
        <strain evidence="1">2</strain>
    </source>
</reference>
<comment type="caution">
    <text evidence="1">The sequence shown here is derived from an EMBL/GenBank/DDBJ whole genome shotgun (WGS) entry which is preliminary data.</text>
</comment>
<accession>A0A8B6M6P0</accession>
<dbReference type="EMBL" id="CABFMQ020000080">
    <property type="protein sequence ID" value="VTZ50406.1"/>
    <property type="molecule type" value="Genomic_DNA"/>
</dbReference>